<sequence length="173" mass="18452">MPSRAVDAPLPCRSPGESIAAGTPGSAAAQPLAAGTYCTPWEGHYGAQGWTYADARVCLVVTAAQKVTLRAETDRNTYYWGGAWYNASSNWPASWRADGTVTNAKGYRLTYDIVTLSQKSRSGSTDDVAGGAAMAECGTYSVTVRFRQHGPYWTDSADIDSGTRTHQVDVPCS</sequence>
<proteinExistence type="predicted"/>
<dbReference type="AlphaFoldDB" id="A0A5N8WA40"/>
<organism evidence="2 3">
    <name type="scientific">Streptomyces phyllanthi</name>
    <dbReference type="NCBI Taxonomy" id="1803180"/>
    <lineage>
        <taxon>Bacteria</taxon>
        <taxon>Bacillati</taxon>
        <taxon>Actinomycetota</taxon>
        <taxon>Actinomycetes</taxon>
        <taxon>Kitasatosporales</taxon>
        <taxon>Streptomycetaceae</taxon>
        <taxon>Streptomyces</taxon>
    </lineage>
</organism>
<dbReference type="Proteomes" id="UP000326979">
    <property type="component" value="Unassembled WGS sequence"/>
</dbReference>
<keyword evidence="3" id="KW-1185">Reference proteome</keyword>
<accession>A0A5N8WA40</accession>
<dbReference type="EMBL" id="VJZE01000192">
    <property type="protein sequence ID" value="MPY42995.1"/>
    <property type="molecule type" value="Genomic_DNA"/>
</dbReference>
<reference evidence="2 3" key="1">
    <citation type="submission" date="2019-07" db="EMBL/GenBank/DDBJ databases">
        <title>New species of Amycolatopsis and Streptomyces.</title>
        <authorList>
            <person name="Duangmal K."/>
            <person name="Teo W.F.A."/>
            <person name="Lipun K."/>
        </authorList>
    </citation>
    <scope>NUCLEOTIDE SEQUENCE [LARGE SCALE GENOMIC DNA]</scope>
    <source>
        <strain evidence="2 3">TISTR 2346</strain>
    </source>
</reference>
<evidence type="ECO:0000256" key="1">
    <source>
        <dbReference type="SAM" id="MobiDB-lite"/>
    </source>
</evidence>
<dbReference type="RefSeq" id="WP_152787797.1">
    <property type="nucleotide sequence ID" value="NZ_BAABEQ010000084.1"/>
</dbReference>
<protein>
    <submittedName>
        <fullName evidence="2">Uncharacterized protein</fullName>
    </submittedName>
</protein>
<dbReference type="OrthoDB" id="4219784at2"/>
<gene>
    <name evidence="2" type="ORF">FNH04_24745</name>
</gene>
<comment type="caution">
    <text evidence="2">The sequence shown here is derived from an EMBL/GenBank/DDBJ whole genome shotgun (WGS) entry which is preliminary data.</text>
</comment>
<name>A0A5N8WA40_9ACTN</name>
<feature type="region of interest" description="Disordered" evidence="1">
    <location>
        <begin position="1"/>
        <end position="25"/>
    </location>
</feature>
<evidence type="ECO:0000313" key="2">
    <source>
        <dbReference type="EMBL" id="MPY42995.1"/>
    </source>
</evidence>
<evidence type="ECO:0000313" key="3">
    <source>
        <dbReference type="Proteomes" id="UP000326979"/>
    </source>
</evidence>